<dbReference type="InterPro" id="IPR019734">
    <property type="entry name" value="TPR_rpt"/>
</dbReference>
<dbReference type="SUPFAM" id="SSF48452">
    <property type="entry name" value="TPR-like"/>
    <property type="match status" value="1"/>
</dbReference>
<reference evidence="3 4" key="1">
    <citation type="submission" date="2019-01" db="EMBL/GenBank/DDBJ databases">
        <title>Fusobacterium necrophorum Isolated From the Uterus of Dairy Cows.</title>
        <authorList>
            <person name="Francis A.M."/>
        </authorList>
    </citation>
    <scope>NUCLEOTIDE SEQUENCE [LARGE SCALE GENOMIC DNA]</scope>
    <source>
        <strain evidence="3 4">KG35</strain>
    </source>
</reference>
<dbReference type="RefSeq" id="WP_129491141.1">
    <property type="nucleotide sequence ID" value="NZ_SBAP01000014.1"/>
</dbReference>
<dbReference type="Pfam" id="PF00515">
    <property type="entry name" value="TPR_1"/>
    <property type="match status" value="1"/>
</dbReference>
<accession>A0A4Q2KX58</accession>
<comment type="caution">
    <text evidence="3">The sequence shown here is derived from an EMBL/GenBank/DDBJ whole genome shotgun (WGS) entry which is preliminary data.</text>
</comment>
<keyword evidence="1" id="KW-0802">TPR repeat</keyword>
<feature type="repeat" description="TPR" evidence="1">
    <location>
        <begin position="59"/>
        <end position="92"/>
    </location>
</feature>
<keyword evidence="2" id="KW-0732">Signal</keyword>
<sequence>MKKFLGMLLLLILFQGAYSEEKSDWEYSFIKGLNHEEREEWGSAIQELEKSRALQKDNPFILKELGYCYAKQGDFDKSRDCYERVLQLDPEDNNARRNLEILLETEN</sequence>
<evidence type="ECO:0000313" key="3">
    <source>
        <dbReference type="EMBL" id="RXZ69487.1"/>
    </source>
</evidence>
<dbReference type="Gene3D" id="1.25.40.10">
    <property type="entry name" value="Tetratricopeptide repeat domain"/>
    <property type="match status" value="1"/>
</dbReference>
<evidence type="ECO:0000256" key="1">
    <source>
        <dbReference type="PROSITE-ProRule" id="PRU00339"/>
    </source>
</evidence>
<evidence type="ECO:0000256" key="2">
    <source>
        <dbReference type="SAM" id="SignalP"/>
    </source>
</evidence>
<feature type="signal peptide" evidence="2">
    <location>
        <begin position="1"/>
        <end position="19"/>
    </location>
</feature>
<dbReference type="EMBL" id="SBAP01000014">
    <property type="protein sequence ID" value="RXZ69487.1"/>
    <property type="molecule type" value="Genomic_DNA"/>
</dbReference>
<dbReference type="PROSITE" id="PS50293">
    <property type="entry name" value="TPR_REGION"/>
    <property type="match status" value="1"/>
</dbReference>
<organism evidence="3 4">
    <name type="scientific">Fusobacterium necrophorum</name>
    <dbReference type="NCBI Taxonomy" id="859"/>
    <lineage>
        <taxon>Bacteria</taxon>
        <taxon>Fusobacteriati</taxon>
        <taxon>Fusobacteriota</taxon>
        <taxon>Fusobacteriia</taxon>
        <taxon>Fusobacteriales</taxon>
        <taxon>Fusobacteriaceae</taxon>
        <taxon>Fusobacterium</taxon>
    </lineage>
</organism>
<dbReference type="PROSITE" id="PS50005">
    <property type="entry name" value="TPR"/>
    <property type="match status" value="1"/>
</dbReference>
<gene>
    <name evidence="3" type="ORF">EPT53_06360</name>
</gene>
<protein>
    <submittedName>
        <fullName evidence="3">Tetratricopeptide repeat protein</fullName>
    </submittedName>
</protein>
<proteinExistence type="predicted"/>
<feature type="chain" id="PRO_5020670094" evidence="2">
    <location>
        <begin position="20"/>
        <end position="107"/>
    </location>
</feature>
<name>A0A4Q2KX58_9FUSO</name>
<dbReference type="Proteomes" id="UP000289216">
    <property type="component" value="Unassembled WGS sequence"/>
</dbReference>
<dbReference type="SMART" id="SM00028">
    <property type="entry name" value="TPR"/>
    <property type="match status" value="2"/>
</dbReference>
<evidence type="ECO:0000313" key="4">
    <source>
        <dbReference type="Proteomes" id="UP000289216"/>
    </source>
</evidence>
<dbReference type="InterPro" id="IPR011990">
    <property type="entry name" value="TPR-like_helical_dom_sf"/>
</dbReference>
<dbReference type="AlphaFoldDB" id="A0A4Q2KX58"/>